<dbReference type="AlphaFoldDB" id="A0AAV4B8N4"/>
<keyword evidence="2" id="KW-1185">Reference proteome</keyword>
<gene>
    <name evidence="1" type="ORF">PoB_004343500</name>
</gene>
<organism evidence="1 2">
    <name type="scientific">Plakobranchus ocellatus</name>
    <dbReference type="NCBI Taxonomy" id="259542"/>
    <lineage>
        <taxon>Eukaryota</taxon>
        <taxon>Metazoa</taxon>
        <taxon>Spiralia</taxon>
        <taxon>Lophotrochozoa</taxon>
        <taxon>Mollusca</taxon>
        <taxon>Gastropoda</taxon>
        <taxon>Heterobranchia</taxon>
        <taxon>Euthyneura</taxon>
        <taxon>Panpulmonata</taxon>
        <taxon>Sacoglossa</taxon>
        <taxon>Placobranchoidea</taxon>
        <taxon>Plakobranchidae</taxon>
        <taxon>Plakobranchus</taxon>
    </lineage>
</organism>
<accession>A0AAV4B8N4</accession>
<protein>
    <submittedName>
        <fullName evidence="1">Uncharacterized protein</fullName>
    </submittedName>
</protein>
<evidence type="ECO:0000313" key="2">
    <source>
        <dbReference type="Proteomes" id="UP000735302"/>
    </source>
</evidence>
<comment type="caution">
    <text evidence="1">The sequence shown here is derived from an EMBL/GenBank/DDBJ whole genome shotgun (WGS) entry which is preliminary data.</text>
</comment>
<dbReference type="EMBL" id="BLXT01004727">
    <property type="protein sequence ID" value="GFO16930.1"/>
    <property type="molecule type" value="Genomic_DNA"/>
</dbReference>
<name>A0AAV4B8N4_9GAST</name>
<evidence type="ECO:0000313" key="1">
    <source>
        <dbReference type="EMBL" id="GFO16930.1"/>
    </source>
</evidence>
<dbReference type="Proteomes" id="UP000735302">
    <property type="component" value="Unassembled WGS sequence"/>
</dbReference>
<proteinExistence type="predicted"/>
<reference evidence="1 2" key="1">
    <citation type="journal article" date="2021" name="Elife">
        <title>Chloroplast acquisition without the gene transfer in kleptoplastic sea slugs, Plakobranchus ocellatus.</title>
        <authorList>
            <person name="Maeda T."/>
            <person name="Takahashi S."/>
            <person name="Yoshida T."/>
            <person name="Shimamura S."/>
            <person name="Takaki Y."/>
            <person name="Nagai Y."/>
            <person name="Toyoda A."/>
            <person name="Suzuki Y."/>
            <person name="Arimoto A."/>
            <person name="Ishii H."/>
            <person name="Satoh N."/>
            <person name="Nishiyama T."/>
            <person name="Hasebe M."/>
            <person name="Maruyama T."/>
            <person name="Minagawa J."/>
            <person name="Obokata J."/>
            <person name="Shigenobu S."/>
        </authorList>
    </citation>
    <scope>NUCLEOTIDE SEQUENCE [LARGE SCALE GENOMIC DNA]</scope>
</reference>
<sequence>MMAEYLQNLDGSDAAQNISRLRKIRATSLGQNATRVNVSRLGGTGIDNFACANRLCEVASGRPPGWLNKFSRNPQGRCQLQSTKSWEQHYCECSSNESISNHEEIGAYLRQKVQAISL</sequence>